<dbReference type="InterPro" id="IPR044855">
    <property type="entry name" value="CoA-Trfase_III_dom3_sf"/>
</dbReference>
<dbReference type="Proteomes" id="UP000037660">
    <property type="component" value="Unassembled WGS sequence"/>
</dbReference>
<evidence type="ECO:0000313" key="2">
    <source>
        <dbReference type="Proteomes" id="UP000037660"/>
    </source>
</evidence>
<dbReference type="RefSeq" id="WP_054021160.1">
    <property type="nucleotide sequence ID" value="NZ_BBYR01000044.1"/>
</dbReference>
<dbReference type="Pfam" id="PF02515">
    <property type="entry name" value="CoA_transf_3"/>
    <property type="match status" value="1"/>
</dbReference>
<evidence type="ECO:0000313" key="1">
    <source>
        <dbReference type="EMBL" id="GAP37208.1"/>
    </source>
</evidence>
<dbReference type="InterPro" id="IPR003673">
    <property type="entry name" value="CoA-Trfase_fam_III"/>
</dbReference>
<dbReference type="Gene3D" id="3.40.50.10540">
    <property type="entry name" value="Crotonobetainyl-coa:carnitine coa-transferase, domain 1"/>
    <property type="match status" value="1"/>
</dbReference>
<name>A0A0K8P3K0_PISS1</name>
<comment type="caution">
    <text evidence="1">The sequence shown here is derived from an EMBL/GenBank/DDBJ whole genome shotgun (WGS) entry which is preliminary data.</text>
</comment>
<dbReference type="PANTHER" id="PTHR48228">
    <property type="entry name" value="SUCCINYL-COA--D-CITRAMALATE COA-TRANSFERASE"/>
    <property type="match status" value="1"/>
</dbReference>
<protein>
    <submittedName>
        <fullName evidence="1">Alpha-methylacyl-CoA racemase</fullName>
        <ecNumber evidence="1">5.1.99.4</ecNumber>
    </submittedName>
</protein>
<dbReference type="AlphaFoldDB" id="A0A0K8P3K0"/>
<dbReference type="Gene3D" id="3.30.1540.10">
    <property type="entry name" value="formyl-coa transferase, domain 3"/>
    <property type="match status" value="1"/>
</dbReference>
<dbReference type="OrthoDB" id="5294844at2"/>
<accession>A0A0K8P3K0</accession>
<reference evidence="1 2" key="2">
    <citation type="journal article" date="2016" name="Science">
        <title>A bacterium that degrades and assimilates poly(ethylene terephthalate).</title>
        <authorList>
            <person name="Yoshida S."/>
            <person name="Hiraga K."/>
            <person name="Takehana T."/>
            <person name="Taniguchi I."/>
            <person name="Yamaji H."/>
            <person name="Maeda Y."/>
            <person name="Toyohara K."/>
            <person name="Miyamoto K."/>
            <person name="Kimura Y."/>
            <person name="Oda K."/>
        </authorList>
    </citation>
    <scope>NUCLEOTIDE SEQUENCE [LARGE SCALE GENOMIC DNA]</scope>
    <source>
        <strain evidence="2">NBRC 110686 / TISTR 2288 / 201-F6</strain>
    </source>
</reference>
<gene>
    <name evidence="1" type="ORF">ISF6_3063</name>
</gene>
<dbReference type="InterPro" id="IPR023606">
    <property type="entry name" value="CoA-Trfase_III_dom_1_sf"/>
</dbReference>
<dbReference type="PANTHER" id="PTHR48228:SF5">
    <property type="entry name" value="ALPHA-METHYLACYL-COA RACEMASE"/>
    <property type="match status" value="1"/>
</dbReference>
<dbReference type="EMBL" id="BBYR01000044">
    <property type="protein sequence ID" value="GAP37208.1"/>
    <property type="molecule type" value="Genomic_DNA"/>
</dbReference>
<reference evidence="2" key="1">
    <citation type="submission" date="2015-07" db="EMBL/GenBank/DDBJ databases">
        <title>Discovery of a poly(ethylene terephthalate assimilation.</title>
        <authorList>
            <person name="Yoshida S."/>
            <person name="Hiraga K."/>
            <person name="Takehana T."/>
            <person name="Taniguchi I."/>
            <person name="Yamaji H."/>
            <person name="Maeda Y."/>
            <person name="Toyohara K."/>
            <person name="Miyamoto K."/>
            <person name="Kimura Y."/>
            <person name="Oda K."/>
        </authorList>
    </citation>
    <scope>NUCLEOTIDE SEQUENCE [LARGE SCALE GENOMIC DNA]</scope>
    <source>
        <strain evidence="2">NBRC 110686 / TISTR 2288 / 201-F6</strain>
    </source>
</reference>
<dbReference type="GO" id="GO:0008111">
    <property type="term" value="F:alpha-methylacyl-CoA racemase activity"/>
    <property type="evidence" value="ECO:0007669"/>
    <property type="project" value="UniProtKB-EC"/>
</dbReference>
<dbReference type="SUPFAM" id="SSF89796">
    <property type="entry name" value="CoA-transferase family III (CaiB/BaiF)"/>
    <property type="match status" value="1"/>
</dbReference>
<dbReference type="STRING" id="1547922.ISF6_3063"/>
<sequence length="405" mass="42070">MSDAPTPAAGPLAGVKILDLTRLLPGPMCTLHLADMGADVVKVEDTGAGDYAAAPVRALLNRNKRGLRLDLKHPPARAAFLALVDGADVLVESFRPGVMARLGLGPEVLLRRRPRLVYCSLSGYGQTGPGRDAAGHDLNYCAVAGVADQVGADADTPALPNLPLADLMGGALTAAMAILAALFDAQRSGRGRHLDVAMADGVLAHAVLPLGTLNAHGHTRRAGADHLSGGLACYAQYATRDGRHLAVGALEPKFWAALCTALGRPDLLARHRSGDPATEAATRAELAALFATRTQAEWVAALAGVDACVSPVLRLEESLADPQFLARGMVVRPDSAGVVPPADAARQPPVQFAFPVRMSDFEFRVRRPAPRPGEHGAELLREAGLDPAAIAAALGEPAPPHPVPA</sequence>
<keyword evidence="2" id="KW-1185">Reference proteome</keyword>
<proteinExistence type="predicted"/>
<organism evidence="1 2">
    <name type="scientific">Piscinibacter sakaiensis</name>
    <name type="common">Ideonella sakaiensis</name>
    <dbReference type="NCBI Taxonomy" id="1547922"/>
    <lineage>
        <taxon>Bacteria</taxon>
        <taxon>Pseudomonadati</taxon>
        <taxon>Pseudomonadota</taxon>
        <taxon>Betaproteobacteria</taxon>
        <taxon>Burkholderiales</taxon>
        <taxon>Sphaerotilaceae</taxon>
        <taxon>Piscinibacter</taxon>
    </lineage>
</organism>
<dbReference type="InterPro" id="IPR050509">
    <property type="entry name" value="CoA-transferase_III"/>
</dbReference>
<dbReference type="EC" id="5.1.99.4" evidence="1"/>
<keyword evidence="1" id="KW-0413">Isomerase</keyword>